<protein>
    <submittedName>
        <fullName evidence="1">Uncharacterized protein</fullName>
    </submittedName>
</protein>
<reference evidence="1" key="1">
    <citation type="submission" date="2021-03" db="EMBL/GenBank/DDBJ databases">
        <title>Draft genome sequence of rust myrtle Austropuccinia psidii MF-1, a brazilian biotype.</title>
        <authorList>
            <person name="Quecine M.C."/>
            <person name="Pachon D.M.R."/>
            <person name="Bonatelli M.L."/>
            <person name="Correr F.H."/>
            <person name="Franceschini L.M."/>
            <person name="Leite T.F."/>
            <person name="Margarido G.R.A."/>
            <person name="Almeida C.A."/>
            <person name="Ferrarezi J.A."/>
            <person name="Labate C.A."/>
        </authorList>
    </citation>
    <scope>NUCLEOTIDE SEQUENCE</scope>
    <source>
        <strain evidence="1">MF-1</strain>
    </source>
</reference>
<organism evidence="1 2">
    <name type="scientific">Austropuccinia psidii MF-1</name>
    <dbReference type="NCBI Taxonomy" id="1389203"/>
    <lineage>
        <taxon>Eukaryota</taxon>
        <taxon>Fungi</taxon>
        <taxon>Dikarya</taxon>
        <taxon>Basidiomycota</taxon>
        <taxon>Pucciniomycotina</taxon>
        <taxon>Pucciniomycetes</taxon>
        <taxon>Pucciniales</taxon>
        <taxon>Sphaerophragmiaceae</taxon>
        <taxon>Austropuccinia</taxon>
    </lineage>
</organism>
<proteinExistence type="predicted"/>
<dbReference type="AlphaFoldDB" id="A0A9Q3BP86"/>
<evidence type="ECO:0000313" key="2">
    <source>
        <dbReference type="Proteomes" id="UP000765509"/>
    </source>
</evidence>
<sequence>MWGLIYEKSVPIAPKPALIKEFNNCFDDVDEIQQVTNSGNAVALIPEADIITLRGTKTGRKKVGWAIVNVHEFFVLYTKALLAKLGIRLWALSLDEPIDTFYNEACQICAIKTF</sequence>
<name>A0A9Q3BP86_9BASI</name>
<comment type="caution">
    <text evidence="1">The sequence shown here is derived from an EMBL/GenBank/DDBJ whole genome shotgun (WGS) entry which is preliminary data.</text>
</comment>
<evidence type="ECO:0000313" key="1">
    <source>
        <dbReference type="EMBL" id="MBW0468919.1"/>
    </source>
</evidence>
<dbReference type="Proteomes" id="UP000765509">
    <property type="component" value="Unassembled WGS sequence"/>
</dbReference>
<accession>A0A9Q3BP86</accession>
<dbReference type="OrthoDB" id="2505488at2759"/>
<gene>
    <name evidence="1" type="ORF">O181_008634</name>
</gene>
<keyword evidence="2" id="KW-1185">Reference proteome</keyword>
<dbReference type="EMBL" id="AVOT02002019">
    <property type="protein sequence ID" value="MBW0468919.1"/>
    <property type="molecule type" value="Genomic_DNA"/>
</dbReference>